<gene>
    <name evidence="1" type="ORF">OsI_20615</name>
</gene>
<accession>A2Y6H6</accession>
<dbReference type="Proteomes" id="UP000007015">
    <property type="component" value="Chromosome 5"/>
</dbReference>
<protein>
    <submittedName>
        <fullName evidence="1">Uncharacterized protein</fullName>
    </submittedName>
</protein>
<reference evidence="1 2" key="1">
    <citation type="journal article" date="2005" name="PLoS Biol.">
        <title>The genomes of Oryza sativa: a history of duplications.</title>
        <authorList>
            <person name="Yu J."/>
            <person name="Wang J."/>
            <person name="Lin W."/>
            <person name="Li S."/>
            <person name="Li H."/>
            <person name="Zhou J."/>
            <person name="Ni P."/>
            <person name="Dong W."/>
            <person name="Hu S."/>
            <person name="Zeng C."/>
            <person name="Zhang J."/>
            <person name="Zhang Y."/>
            <person name="Li R."/>
            <person name="Xu Z."/>
            <person name="Li S."/>
            <person name="Li X."/>
            <person name="Zheng H."/>
            <person name="Cong L."/>
            <person name="Lin L."/>
            <person name="Yin J."/>
            <person name="Geng J."/>
            <person name="Li G."/>
            <person name="Shi J."/>
            <person name="Liu J."/>
            <person name="Lv H."/>
            <person name="Li J."/>
            <person name="Wang J."/>
            <person name="Deng Y."/>
            <person name="Ran L."/>
            <person name="Shi X."/>
            <person name="Wang X."/>
            <person name="Wu Q."/>
            <person name="Li C."/>
            <person name="Ren X."/>
            <person name="Wang J."/>
            <person name="Wang X."/>
            <person name="Li D."/>
            <person name="Liu D."/>
            <person name="Zhang X."/>
            <person name="Ji Z."/>
            <person name="Zhao W."/>
            <person name="Sun Y."/>
            <person name="Zhang Z."/>
            <person name="Bao J."/>
            <person name="Han Y."/>
            <person name="Dong L."/>
            <person name="Ji J."/>
            <person name="Chen P."/>
            <person name="Wu S."/>
            <person name="Liu J."/>
            <person name="Xiao Y."/>
            <person name="Bu D."/>
            <person name="Tan J."/>
            <person name="Yang L."/>
            <person name="Ye C."/>
            <person name="Zhang J."/>
            <person name="Xu J."/>
            <person name="Zhou Y."/>
            <person name="Yu Y."/>
            <person name="Zhang B."/>
            <person name="Zhuang S."/>
            <person name="Wei H."/>
            <person name="Liu B."/>
            <person name="Lei M."/>
            <person name="Yu H."/>
            <person name="Li Y."/>
            <person name="Xu H."/>
            <person name="Wei S."/>
            <person name="He X."/>
            <person name="Fang L."/>
            <person name="Zhang Z."/>
            <person name="Zhang Y."/>
            <person name="Huang X."/>
            <person name="Su Z."/>
            <person name="Tong W."/>
            <person name="Li J."/>
            <person name="Tong Z."/>
            <person name="Li S."/>
            <person name="Ye J."/>
            <person name="Wang L."/>
            <person name="Fang L."/>
            <person name="Lei T."/>
            <person name="Chen C."/>
            <person name="Chen H."/>
            <person name="Xu Z."/>
            <person name="Li H."/>
            <person name="Huang H."/>
            <person name="Zhang F."/>
            <person name="Xu H."/>
            <person name="Li N."/>
            <person name="Zhao C."/>
            <person name="Li S."/>
            <person name="Dong L."/>
            <person name="Huang Y."/>
            <person name="Li L."/>
            <person name="Xi Y."/>
            <person name="Qi Q."/>
            <person name="Li W."/>
            <person name="Zhang B."/>
            <person name="Hu W."/>
            <person name="Zhang Y."/>
            <person name="Tian X."/>
            <person name="Jiao Y."/>
            <person name="Liang X."/>
            <person name="Jin J."/>
            <person name="Gao L."/>
            <person name="Zheng W."/>
            <person name="Hao B."/>
            <person name="Liu S."/>
            <person name="Wang W."/>
            <person name="Yuan L."/>
            <person name="Cao M."/>
            <person name="McDermott J."/>
            <person name="Samudrala R."/>
            <person name="Wang J."/>
            <person name="Wong G.K."/>
            <person name="Yang H."/>
        </authorList>
    </citation>
    <scope>NUCLEOTIDE SEQUENCE [LARGE SCALE GENOMIC DNA]</scope>
    <source>
        <strain evidence="2">cv. 93-11</strain>
    </source>
</reference>
<dbReference type="Gramene" id="BGIOSGA020182-TA">
    <property type="protein sequence ID" value="BGIOSGA020182-PA"/>
    <property type="gene ID" value="BGIOSGA020182"/>
</dbReference>
<sequence>MNCRLAGGHICWTTTDQHMQCTYYVALHSSACEKNPLRSRASSNMQMHDFHMVLKRDDMEQRTDECRGQWIRSMIRKVQLCLARNIANLRPLVDICTCSVVTNFNLWETVSKQKLNYGISEVPFFDQRLKVRLGIKKITPLTPFQWEAIRTVSSW</sequence>
<dbReference type="EMBL" id="CM000130">
    <property type="protein sequence ID" value="EAY98686.1"/>
    <property type="molecule type" value="Genomic_DNA"/>
</dbReference>
<dbReference type="AlphaFoldDB" id="A2Y6H6"/>
<dbReference type="HOGENOM" id="CLU_1698413_0_0_1"/>
<evidence type="ECO:0000313" key="1">
    <source>
        <dbReference type="EMBL" id="EAY98686.1"/>
    </source>
</evidence>
<evidence type="ECO:0000313" key="2">
    <source>
        <dbReference type="Proteomes" id="UP000007015"/>
    </source>
</evidence>
<name>A2Y6H6_ORYSI</name>
<keyword evidence="2" id="KW-1185">Reference proteome</keyword>
<proteinExistence type="predicted"/>
<organism evidence="1 2">
    <name type="scientific">Oryza sativa subsp. indica</name>
    <name type="common">Rice</name>
    <dbReference type="NCBI Taxonomy" id="39946"/>
    <lineage>
        <taxon>Eukaryota</taxon>
        <taxon>Viridiplantae</taxon>
        <taxon>Streptophyta</taxon>
        <taxon>Embryophyta</taxon>
        <taxon>Tracheophyta</taxon>
        <taxon>Spermatophyta</taxon>
        <taxon>Magnoliopsida</taxon>
        <taxon>Liliopsida</taxon>
        <taxon>Poales</taxon>
        <taxon>Poaceae</taxon>
        <taxon>BOP clade</taxon>
        <taxon>Oryzoideae</taxon>
        <taxon>Oryzeae</taxon>
        <taxon>Oryzinae</taxon>
        <taxon>Oryza</taxon>
        <taxon>Oryza sativa</taxon>
    </lineage>
</organism>